<dbReference type="Gene3D" id="3.20.100.30">
    <property type="entry name" value="VTC, catalytic tunnel domain"/>
    <property type="match status" value="1"/>
</dbReference>
<dbReference type="AlphaFoldDB" id="A0A1Y5P7L1"/>
<dbReference type="CDD" id="cd07750">
    <property type="entry name" value="PolyPPase_VTC_like"/>
    <property type="match status" value="1"/>
</dbReference>
<proteinExistence type="predicted"/>
<sequence>MSALTRLDALRGVDLAELNAAAALQTRVDRKYILPLTALPRVLADLPEGSEVLDIGGQRALRYASQYFDTPELDSYLGAARGRRRRFKVRARTYLDSGGTFLEVKTRGGRSATVKERVPVTGDELDEDAVSYAADLMAGAGIPAAVHLAGRLRPTLVTQYRRATILLPAAAGGDPSRATIDIDLAWIDGDGTLLELPASAIVETKSGQRAGALDRALWRHGHRPATLSKYGTGLAALHPSLPSHKWRRVLSRHFTDVTPSRVAA</sequence>
<name>A0A1Y5P7L1_9MICO</name>
<evidence type="ECO:0000259" key="1">
    <source>
        <dbReference type="Pfam" id="PF09359"/>
    </source>
</evidence>
<dbReference type="RefSeq" id="WP_295575036.1">
    <property type="nucleotide sequence ID" value="NZ_FLQR01000006.1"/>
</dbReference>
<accession>A0A1Y5P7L1</accession>
<organism evidence="2">
    <name type="scientific">uncultured Microbacterium sp</name>
    <dbReference type="NCBI Taxonomy" id="191216"/>
    <lineage>
        <taxon>Bacteria</taxon>
        <taxon>Bacillati</taxon>
        <taxon>Actinomycetota</taxon>
        <taxon>Actinomycetes</taxon>
        <taxon>Micrococcales</taxon>
        <taxon>Microbacteriaceae</taxon>
        <taxon>Microbacterium</taxon>
        <taxon>environmental samples</taxon>
    </lineage>
</organism>
<gene>
    <name evidence="2" type="ORF">MIPYR_20297</name>
</gene>
<reference evidence="2" key="1">
    <citation type="submission" date="2016-03" db="EMBL/GenBank/DDBJ databases">
        <authorList>
            <person name="Ploux O."/>
        </authorList>
    </citation>
    <scope>NUCLEOTIDE SEQUENCE</scope>
    <source>
        <strain evidence="2">UC1</strain>
    </source>
</reference>
<protein>
    <recommendedName>
        <fullName evidence="1">VTC domain-containing protein</fullName>
    </recommendedName>
</protein>
<dbReference type="GO" id="GO:0006799">
    <property type="term" value="P:polyphosphate biosynthetic process"/>
    <property type="evidence" value="ECO:0007669"/>
    <property type="project" value="UniProtKB-ARBA"/>
</dbReference>
<dbReference type="EMBL" id="FLQR01000006">
    <property type="protein sequence ID" value="SBS71918.1"/>
    <property type="molecule type" value="Genomic_DNA"/>
</dbReference>
<dbReference type="InterPro" id="IPR018966">
    <property type="entry name" value="VTC_domain"/>
</dbReference>
<dbReference type="InterPro" id="IPR042267">
    <property type="entry name" value="VTC_sf"/>
</dbReference>
<dbReference type="SUPFAM" id="SSF55154">
    <property type="entry name" value="CYTH-like phosphatases"/>
    <property type="match status" value="1"/>
</dbReference>
<evidence type="ECO:0000313" key="2">
    <source>
        <dbReference type="EMBL" id="SBS71918.1"/>
    </source>
</evidence>
<feature type="domain" description="VTC" evidence="1">
    <location>
        <begin position="27"/>
        <end position="238"/>
    </location>
</feature>
<dbReference type="InterPro" id="IPR033469">
    <property type="entry name" value="CYTH-like_dom_sf"/>
</dbReference>
<dbReference type="Pfam" id="PF09359">
    <property type="entry name" value="VTC"/>
    <property type="match status" value="1"/>
</dbReference>